<feature type="transmembrane region" description="Helical" evidence="7">
    <location>
        <begin position="230"/>
        <end position="251"/>
    </location>
</feature>
<dbReference type="PANTHER" id="PTHR30183:SF3">
    <property type="entry name" value="MOLYBDENUM TRANSPORT SYSTEM PERMEASE PROTEIN MODB"/>
    <property type="match status" value="1"/>
</dbReference>
<dbReference type="AlphaFoldDB" id="A0A098E7F0"/>
<accession>A0A098E7F0</accession>
<dbReference type="GO" id="GO:0055085">
    <property type="term" value="P:transmembrane transport"/>
    <property type="evidence" value="ECO:0007669"/>
    <property type="project" value="InterPro"/>
</dbReference>
<feature type="domain" description="ABC transmembrane type-1" evidence="8">
    <location>
        <begin position="51"/>
        <end position="247"/>
    </location>
</feature>
<sequence>MKEKLIIIFAILGALVLLFILIPLANLILSAVFNTQIFIENLTDEAVLKSILLSFFSAFLATLLAFMFGVPLAYLLARKNFYGKSLIEGIIDVPVVVPHTVAGIALLTVFGTHGLIGQFSFVRFVDAIPGIIIAMLFVSIPFIINYSREGFESVDVRLENAARTLGATPFYVFLKISFPLAFRNIFVGAVMTWARAISEFGAIVMIAYYPMIASTMIYDKFLTTGLGASQAVAAILLIFCLLVFILLRLLIKKKSH</sequence>
<feature type="transmembrane region" description="Helical" evidence="7">
    <location>
        <begin position="50"/>
        <end position="76"/>
    </location>
</feature>
<dbReference type="SUPFAM" id="SSF161098">
    <property type="entry name" value="MetI-like"/>
    <property type="match status" value="1"/>
</dbReference>
<comment type="subcellular location">
    <subcellularLocation>
        <location evidence="1">Cell membrane</location>
        <topology evidence="1">Multi-pass membrane protein</topology>
    </subcellularLocation>
</comment>
<evidence type="ECO:0000256" key="3">
    <source>
        <dbReference type="ARBA" id="ARBA00022475"/>
    </source>
</evidence>
<evidence type="ECO:0000256" key="4">
    <source>
        <dbReference type="ARBA" id="ARBA00022692"/>
    </source>
</evidence>
<organism evidence="9">
    <name type="scientific">groundwater metagenome</name>
    <dbReference type="NCBI Taxonomy" id="717931"/>
    <lineage>
        <taxon>unclassified sequences</taxon>
        <taxon>metagenomes</taxon>
        <taxon>ecological metagenomes</taxon>
    </lineage>
</organism>
<feature type="transmembrane region" description="Helical" evidence="7">
    <location>
        <begin position="96"/>
        <end position="117"/>
    </location>
</feature>
<evidence type="ECO:0000259" key="8">
    <source>
        <dbReference type="PROSITE" id="PS50928"/>
    </source>
</evidence>
<dbReference type="PANTHER" id="PTHR30183">
    <property type="entry name" value="MOLYBDENUM TRANSPORT SYSTEM PERMEASE PROTEIN MODB"/>
    <property type="match status" value="1"/>
</dbReference>
<dbReference type="InterPro" id="IPR035906">
    <property type="entry name" value="MetI-like_sf"/>
</dbReference>
<keyword evidence="2" id="KW-0813">Transport</keyword>
<reference evidence="9" key="1">
    <citation type="submission" date="2014-09" db="EMBL/GenBank/DDBJ databases">
        <authorList>
            <person name="Probst J Alexander"/>
        </authorList>
    </citation>
    <scope>NUCLEOTIDE SEQUENCE</scope>
</reference>
<gene>
    <name evidence="9" type="primary">wtpB</name>
    <name evidence="9" type="ORF">MSIBF_A1790005</name>
</gene>
<keyword evidence="4 7" id="KW-0812">Transmembrane</keyword>
<dbReference type="Pfam" id="PF00528">
    <property type="entry name" value="BPD_transp_1"/>
    <property type="match status" value="1"/>
</dbReference>
<evidence type="ECO:0000256" key="5">
    <source>
        <dbReference type="ARBA" id="ARBA00022989"/>
    </source>
</evidence>
<proteinExistence type="predicted"/>
<feature type="transmembrane region" description="Helical" evidence="7">
    <location>
        <begin position="124"/>
        <end position="144"/>
    </location>
</feature>
<feature type="transmembrane region" description="Helical" evidence="7">
    <location>
        <begin position="200"/>
        <end position="218"/>
    </location>
</feature>
<protein>
    <submittedName>
        <fullName evidence="9">Molybdate/tungstate transport system permease protein WtpB</fullName>
    </submittedName>
</protein>
<feature type="transmembrane region" description="Helical" evidence="7">
    <location>
        <begin position="170"/>
        <end position="193"/>
    </location>
</feature>
<dbReference type="GO" id="GO:0005886">
    <property type="term" value="C:plasma membrane"/>
    <property type="evidence" value="ECO:0007669"/>
    <property type="project" value="UniProtKB-SubCell"/>
</dbReference>
<dbReference type="CDD" id="cd06261">
    <property type="entry name" value="TM_PBP2"/>
    <property type="match status" value="1"/>
</dbReference>
<dbReference type="EMBL" id="CCXY01000089">
    <property type="protein sequence ID" value="CEG11938.1"/>
    <property type="molecule type" value="Genomic_DNA"/>
</dbReference>
<dbReference type="Gene3D" id="1.10.3720.10">
    <property type="entry name" value="MetI-like"/>
    <property type="match status" value="1"/>
</dbReference>
<evidence type="ECO:0000256" key="1">
    <source>
        <dbReference type="ARBA" id="ARBA00004651"/>
    </source>
</evidence>
<name>A0A098E7F0_9ZZZZ</name>
<keyword evidence="3" id="KW-1003">Cell membrane</keyword>
<evidence type="ECO:0000256" key="2">
    <source>
        <dbReference type="ARBA" id="ARBA00022448"/>
    </source>
</evidence>
<feature type="transmembrane region" description="Helical" evidence="7">
    <location>
        <begin position="6"/>
        <end position="29"/>
    </location>
</feature>
<keyword evidence="6 7" id="KW-0472">Membrane</keyword>
<evidence type="ECO:0000256" key="6">
    <source>
        <dbReference type="ARBA" id="ARBA00023136"/>
    </source>
</evidence>
<dbReference type="PROSITE" id="PS50928">
    <property type="entry name" value="ABC_TM1"/>
    <property type="match status" value="1"/>
</dbReference>
<keyword evidence="5 7" id="KW-1133">Transmembrane helix</keyword>
<dbReference type="InterPro" id="IPR000515">
    <property type="entry name" value="MetI-like"/>
</dbReference>
<evidence type="ECO:0000256" key="7">
    <source>
        <dbReference type="SAM" id="Phobius"/>
    </source>
</evidence>
<evidence type="ECO:0000313" key="9">
    <source>
        <dbReference type="EMBL" id="CEG11938.1"/>
    </source>
</evidence>